<dbReference type="PROSITE" id="PS50082">
    <property type="entry name" value="WD_REPEATS_2"/>
    <property type="match status" value="1"/>
</dbReference>
<feature type="compositionally biased region" description="Low complexity" evidence="7">
    <location>
        <begin position="672"/>
        <end position="713"/>
    </location>
</feature>
<dbReference type="OrthoDB" id="21128at2759"/>
<feature type="compositionally biased region" description="Low complexity" evidence="7">
    <location>
        <begin position="644"/>
        <end position="661"/>
    </location>
</feature>
<keyword evidence="5" id="KW-0677">Repeat</keyword>
<dbReference type="PANTHER" id="PTHR15598:SF5">
    <property type="entry name" value="ENHANCER OF MRNA-DECAPPING PROTEIN 4"/>
    <property type="match status" value="1"/>
</dbReference>
<dbReference type="InterPro" id="IPR036322">
    <property type="entry name" value="WD40_repeat_dom_sf"/>
</dbReference>
<organism evidence="9 10">
    <name type="scientific">Amphibalanus amphitrite</name>
    <name type="common">Striped barnacle</name>
    <name type="synonym">Balanus amphitrite</name>
    <dbReference type="NCBI Taxonomy" id="1232801"/>
    <lineage>
        <taxon>Eukaryota</taxon>
        <taxon>Metazoa</taxon>
        <taxon>Ecdysozoa</taxon>
        <taxon>Arthropoda</taxon>
        <taxon>Crustacea</taxon>
        <taxon>Multicrustacea</taxon>
        <taxon>Cirripedia</taxon>
        <taxon>Thoracica</taxon>
        <taxon>Thoracicalcarea</taxon>
        <taxon>Balanomorpha</taxon>
        <taxon>Balanoidea</taxon>
        <taxon>Balanidae</taxon>
        <taxon>Amphibalaninae</taxon>
        <taxon>Amphibalanus</taxon>
    </lineage>
</organism>
<dbReference type="Gene3D" id="2.130.10.10">
    <property type="entry name" value="YVTN repeat-like/Quinoprotein amine dehydrogenase"/>
    <property type="match status" value="1"/>
</dbReference>
<feature type="repeat" description="WD" evidence="6">
    <location>
        <begin position="229"/>
        <end position="262"/>
    </location>
</feature>
<evidence type="ECO:0000313" key="10">
    <source>
        <dbReference type="Proteomes" id="UP000440578"/>
    </source>
</evidence>
<dbReference type="GO" id="GO:0000932">
    <property type="term" value="C:P-body"/>
    <property type="evidence" value="ECO:0007669"/>
    <property type="project" value="UniProtKB-SubCell"/>
</dbReference>
<dbReference type="InterPro" id="IPR032401">
    <property type="entry name" value="EDC4_WD40"/>
</dbReference>
<feature type="compositionally biased region" description="Pro residues" evidence="7">
    <location>
        <begin position="662"/>
        <end position="671"/>
    </location>
</feature>
<dbReference type="SMART" id="SM00320">
    <property type="entry name" value="WD40"/>
    <property type="match status" value="3"/>
</dbReference>
<dbReference type="InterPro" id="IPR001680">
    <property type="entry name" value="WD40_rpt"/>
</dbReference>
<evidence type="ECO:0000313" key="9">
    <source>
        <dbReference type="EMBL" id="KAF0306700.1"/>
    </source>
</evidence>
<dbReference type="EMBL" id="VIIS01000639">
    <property type="protein sequence ID" value="KAF0306700.1"/>
    <property type="molecule type" value="Genomic_DNA"/>
</dbReference>
<evidence type="ECO:0000256" key="3">
    <source>
        <dbReference type="ARBA" id="ARBA00022490"/>
    </source>
</evidence>
<dbReference type="InterPro" id="IPR045152">
    <property type="entry name" value="EDC4-like"/>
</dbReference>
<evidence type="ECO:0000259" key="8">
    <source>
        <dbReference type="Pfam" id="PF16529"/>
    </source>
</evidence>
<evidence type="ECO:0000256" key="4">
    <source>
        <dbReference type="ARBA" id="ARBA00022574"/>
    </source>
</evidence>
<dbReference type="PANTHER" id="PTHR15598">
    <property type="entry name" value="ENHANCER OF MRNA-DECAPPING PROTEIN 4"/>
    <property type="match status" value="1"/>
</dbReference>
<dbReference type="SUPFAM" id="SSF50978">
    <property type="entry name" value="WD40 repeat-like"/>
    <property type="match status" value="1"/>
</dbReference>
<evidence type="ECO:0000256" key="5">
    <source>
        <dbReference type="ARBA" id="ARBA00022737"/>
    </source>
</evidence>
<feature type="domain" description="Enhancer of mRNA-decapping protein 4 WD40 repeat region" evidence="8">
    <location>
        <begin position="46"/>
        <end position="376"/>
    </location>
</feature>
<comment type="similarity">
    <text evidence="2">Belongs to the WD repeat EDC4 family.</text>
</comment>
<dbReference type="GO" id="GO:0031087">
    <property type="term" value="P:deadenylation-independent decapping of nuclear-transcribed mRNA"/>
    <property type="evidence" value="ECO:0007669"/>
    <property type="project" value="InterPro"/>
</dbReference>
<keyword evidence="3" id="KW-0963">Cytoplasm</keyword>
<keyword evidence="10" id="KW-1185">Reference proteome</keyword>
<accession>A0A6A4WSN2</accession>
<evidence type="ECO:0000256" key="7">
    <source>
        <dbReference type="SAM" id="MobiDB-lite"/>
    </source>
</evidence>
<comment type="caution">
    <text evidence="9">The sequence shown here is derived from an EMBL/GenBank/DDBJ whole genome shotgun (WGS) entry which is preliminary data.</text>
</comment>
<dbReference type="AlphaFoldDB" id="A0A6A4WSN2"/>
<evidence type="ECO:0000256" key="6">
    <source>
        <dbReference type="PROSITE-ProRule" id="PRU00221"/>
    </source>
</evidence>
<dbReference type="Proteomes" id="UP000440578">
    <property type="component" value="Unassembled WGS sequence"/>
</dbReference>
<dbReference type="PROSITE" id="PS50294">
    <property type="entry name" value="WD_REPEATS_REGION"/>
    <property type="match status" value="1"/>
</dbReference>
<keyword evidence="4 6" id="KW-0853">WD repeat</keyword>
<gene>
    <name evidence="9" type="primary">edc4_1</name>
    <name evidence="9" type="ORF">FJT64_021826</name>
</gene>
<name>A0A6A4WSN2_AMPAM</name>
<evidence type="ECO:0000256" key="2">
    <source>
        <dbReference type="ARBA" id="ARBA00009639"/>
    </source>
</evidence>
<dbReference type="Pfam" id="PF16529">
    <property type="entry name" value="Ge1_WD40"/>
    <property type="match status" value="1"/>
</dbReference>
<dbReference type="InterPro" id="IPR015943">
    <property type="entry name" value="WD40/YVTN_repeat-like_dom_sf"/>
</dbReference>
<feature type="region of interest" description="Disordered" evidence="7">
    <location>
        <begin position="515"/>
        <end position="733"/>
    </location>
</feature>
<evidence type="ECO:0000256" key="1">
    <source>
        <dbReference type="ARBA" id="ARBA00004201"/>
    </source>
</evidence>
<comment type="subcellular location">
    <subcellularLocation>
        <location evidence="1">Cytoplasm</location>
        <location evidence="1">P-body</location>
    </subcellularLocation>
</comment>
<proteinExistence type="inferred from homology"/>
<feature type="compositionally biased region" description="Basic and acidic residues" evidence="7">
    <location>
        <begin position="615"/>
        <end position="627"/>
    </location>
</feature>
<feature type="compositionally biased region" description="Low complexity" evidence="7">
    <location>
        <begin position="722"/>
        <end position="731"/>
    </location>
</feature>
<feature type="compositionally biased region" description="Pro residues" evidence="7">
    <location>
        <begin position="530"/>
        <end position="545"/>
    </location>
</feature>
<reference evidence="9 10" key="1">
    <citation type="submission" date="2019-07" db="EMBL/GenBank/DDBJ databases">
        <title>Draft genome assembly of a fouling barnacle, Amphibalanus amphitrite (Darwin, 1854): The first reference genome for Thecostraca.</title>
        <authorList>
            <person name="Kim W."/>
        </authorList>
    </citation>
    <scope>NUCLEOTIDE SEQUENCE [LARGE SCALE GENOMIC DNA]</scope>
    <source>
        <strain evidence="9">SNU_AA5</strain>
        <tissue evidence="9">Soma without cirri and trophi</tissue>
    </source>
</reference>
<sequence length="781" mass="80894">MSGNSAVAMDSLKSGQQLITFEDCESSSITHDSVVVLPSDSAHATGSSHVKMKTIVDYAWDHKYYDGHIAASRGEYLAYAIKAKSGGVVRVVSRGTDDRALIKGMTGAVKDLAFAHTNNETLLAVVDEMGNLSVFKIDEDLNKKLVVSPYLGLRLVHETPPPPSTIHRVVWCPYIPDDDCDDQETEETAKLLLVTHGNRAHLLNVAIMVEEHGPGPLLVGDVSEGFMEILDHGQAVTDAAFSPDGTALATASVDGYVKFYQIYMQDKDSPRMLHEWQPHDGQPLSSLFFLDNHRDQDPSEPFWKYAVTGACQNTELKVWTCESWNCLQTIRLQPSSAGELSAAPPAASLQAALDSSAQYLLLSDIHRRMLYVLSLSPPEVAVKYFTSVHEFRLMTPGLSLAIVDARRRRIKPFENVDQLESGAGCGDPLGGGLSGGAEEAEDDTLPEGVVIRCYMVQPRSLQECVIVYQSATGERHGAAGAGGALPDAVSSQNGESLVDLTDNLSDLTLNTTASASAADSVVEVGTTPEQPQPPPPPPPPTPPQPAASGVISLMTPEEFTSPSRIPDVVSPPGPAARTAQTARASMELTGSPAAGDAAVGDSEPGTPKFQAASPLERKPEPPSKKDPNSCGSSPSIEVQEILNKSSETTTEAKTTPLKSLFPSPPLPPPPGAAKAPSGGVPALSTAAAAAAAVPPAAVSSPAVSGPSSLSSSSQNGWPTIPAVPAAPAAAPAAPPAPAAAAVSAVPAAAAPAVTVPAAAAAAVLGVGGVVGVVPAPPAAVG</sequence>
<protein>
    <submittedName>
        <fullName evidence="9">Enhancer of mRNA-decapping protein 4</fullName>
    </submittedName>
</protein>